<comment type="caution">
    <text evidence="8">The sequence shown here is derived from an EMBL/GenBank/DDBJ whole genome shotgun (WGS) entry which is preliminary data.</text>
</comment>
<dbReference type="InterPro" id="IPR009627">
    <property type="entry name" value="UPF0259"/>
</dbReference>
<keyword evidence="9" id="KW-1185">Reference proteome</keyword>
<feature type="transmembrane region" description="Helical" evidence="7">
    <location>
        <begin position="20"/>
        <end position="42"/>
    </location>
</feature>
<evidence type="ECO:0000313" key="9">
    <source>
        <dbReference type="Proteomes" id="UP000023464"/>
    </source>
</evidence>
<dbReference type="RefSeq" id="WP_036777121.1">
    <property type="nucleotide sequence ID" value="NZ_CAWLTM010000101.1"/>
</dbReference>
<feature type="transmembrane region" description="Helical" evidence="7">
    <location>
        <begin position="223"/>
        <end position="246"/>
    </location>
</feature>
<keyword evidence="4 7" id="KW-0812">Transmembrane</keyword>
<feature type="transmembrane region" description="Helical" evidence="7">
    <location>
        <begin position="132"/>
        <end position="163"/>
    </location>
</feature>
<accession>A0A022PIY4</accession>
<dbReference type="HAMAP" id="MF_01067">
    <property type="entry name" value="UPF0259"/>
    <property type="match status" value="1"/>
</dbReference>
<evidence type="ECO:0000256" key="7">
    <source>
        <dbReference type="HAMAP-Rule" id="MF_01067"/>
    </source>
</evidence>
<evidence type="ECO:0000256" key="6">
    <source>
        <dbReference type="ARBA" id="ARBA00023136"/>
    </source>
</evidence>
<evidence type="ECO:0000313" key="8">
    <source>
        <dbReference type="EMBL" id="EYU16102.1"/>
    </source>
</evidence>
<keyword evidence="5 7" id="KW-1133">Transmembrane helix</keyword>
<keyword evidence="3 7" id="KW-1003">Cell membrane</keyword>
<evidence type="ECO:0000256" key="4">
    <source>
        <dbReference type="ARBA" id="ARBA00022692"/>
    </source>
</evidence>
<organism evidence="8 9">
    <name type="scientific">Photorhabdus aegyptia</name>
    <dbReference type="NCBI Taxonomy" id="2805098"/>
    <lineage>
        <taxon>Bacteria</taxon>
        <taxon>Pseudomonadati</taxon>
        <taxon>Pseudomonadota</taxon>
        <taxon>Gammaproteobacteria</taxon>
        <taxon>Enterobacterales</taxon>
        <taxon>Morganellaceae</taxon>
        <taxon>Photorhabdus</taxon>
    </lineage>
</organism>
<dbReference type="AlphaFoldDB" id="A0A022PIY4"/>
<evidence type="ECO:0000256" key="1">
    <source>
        <dbReference type="ARBA" id="ARBA00004429"/>
    </source>
</evidence>
<dbReference type="Pfam" id="PF06790">
    <property type="entry name" value="UPF0259"/>
    <property type="match status" value="1"/>
</dbReference>
<comment type="subcellular location">
    <subcellularLocation>
        <location evidence="1">Cell inner membrane</location>
        <topology evidence="1">Multi-pass membrane protein</topology>
    </subcellularLocation>
    <subcellularLocation>
        <location evidence="7">Cell membrane</location>
        <topology evidence="7">Multi-pass membrane protein</topology>
    </subcellularLocation>
</comment>
<name>A0A022PIY4_9GAMM</name>
<gene>
    <name evidence="8" type="ORF">BA1DRAFT_01266</name>
</gene>
<dbReference type="EMBL" id="JFGV01000014">
    <property type="protein sequence ID" value="EYU16102.1"/>
    <property type="molecule type" value="Genomic_DNA"/>
</dbReference>
<protein>
    <recommendedName>
        <fullName evidence="7">UPF0259 membrane protein BA1DRAFT_01266</fullName>
    </recommendedName>
</protein>
<dbReference type="NCBIfam" id="NF002774">
    <property type="entry name" value="PRK02868.1"/>
    <property type="match status" value="1"/>
</dbReference>
<evidence type="ECO:0000256" key="3">
    <source>
        <dbReference type="ARBA" id="ARBA00022475"/>
    </source>
</evidence>
<keyword evidence="6 7" id="KW-0472">Membrane</keyword>
<feature type="transmembrane region" description="Helical" evidence="7">
    <location>
        <begin position="89"/>
        <end position="112"/>
    </location>
</feature>
<evidence type="ECO:0000256" key="2">
    <source>
        <dbReference type="ARBA" id="ARBA00005633"/>
    </source>
</evidence>
<sequence>MPITANTLYRDSFNFFKNQLLSTLTLAVLAALVTTLLGHLFIPDSEQMKLLTEAEFTFATSGKAGIQELVSQMTPEQQSMIMRAGIGTIFSSMIGSVLLVGGVLTLVAAVSAGNRISSLQAIGLSANQLPKLFLLLLICTLLIQLGLMLMLVPGIILSIALALSPVIMTAERCGVFAAIKISWKLAFANIRLLVPAILLWLTARLLLVFIIDRLTFIHSEMAGIILGVFNNLISAILLIYLFRLYMLIASPQQKSI</sequence>
<dbReference type="PATRIC" id="fig|1393736.3.peg.1286"/>
<evidence type="ECO:0000256" key="5">
    <source>
        <dbReference type="ARBA" id="ARBA00022989"/>
    </source>
</evidence>
<dbReference type="GO" id="GO:0005886">
    <property type="term" value="C:plasma membrane"/>
    <property type="evidence" value="ECO:0007669"/>
    <property type="project" value="UniProtKB-SubCell"/>
</dbReference>
<feature type="transmembrane region" description="Helical" evidence="7">
    <location>
        <begin position="190"/>
        <end position="211"/>
    </location>
</feature>
<reference evidence="8 9" key="1">
    <citation type="submission" date="2014-03" db="EMBL/GenBank/DDBJ databases">
        <title>Draft Genome of Photorhabdus luminescens BA1, an Egyptian Isolate.</title>
        <authorList>
            <person name="Ghazal S."/>
            <person name="Hurst S.G.IV."/>
            <person name="Morris K."/>
            <person name="Thomas K."/>
            <person name="Tisa L.S."/>
        </authorList>
    </citation>
    <scope>NUCLEOTIDE SEQUENCE [LARGE SCALE GENOMIC DNA]</scope>
    <source>
        <strain evidence="8 9">BA1</strain>
    </source>
</reference>
<proteinExistence type="inferred from homology"/>
<dbReference type="Proteomes" id="UP000023464">
    <property type="component" value="Unassembled WGS sequence"/>
</dbReference>
<comment type="similarity">
    <text evidence="2 7">Belongs to the UPF0259 family.</text>
</comment>